<keyword evidence="1" id="KW-0812">Transmembrane</keyword>
<evidence type="ECO:0000313" key="4">
    <source>
        <dbReference type="EMBL" id="KKP73708.1"/>
    </source>
</evidence>
<evidence type="ECO:0000313" key="5">
    <source>
        <dbReference type="Proteomes" id="UP000034457"/>
    </source>
</evidence>
<evidence type="ECO:0000256" key="1">
    <source>
        <dbReference type="SAM" id="Phobius"/>
    </source>
</evidence>
<accession>A0A0G0BWT9</accession>
<dbReference type="PANTHER" id="PTHR33490:SF6">
    <property type="entry name" value="SLL1049 PROTEIN"/>
    <property type="match status" value="1"/>
</dbReference>
<name>A0A0G0BWT9_9BACT</name>
<dbReference type="Proteomes" id="UP000034457">
    <property type="component" value="Unassembled WGS sequence"/>
</dbReference>
<dbReference type="InterPro" id="IPR002931">
    <property type="entry name" value="Transglutaminase-like"/>
</dbReference>
<reference evidence="4 5" key="1">
    <citation type="journal article" date="2015" name="Nature">
        <title>rRNA introns, odd ribosomes, and small enigmatic genomes across a large radiation of phyla.</title>
        <authorList>
            <person name="Brown C.T."/>
            <person name="Hug L.A."/>
            <person name="Thomas B.C."/>
            <person name="Sharon I."/>
            <person name="Castelle C.J."/>
            <person name="Singh A."/>
            <person name="Wilkins M.J."/>
            <person name="Williams K.H."/>
            <person name="Banfield J.F."/>
        </authorList>
    </citation>
    <scope>NUCLEOTIDE SEQUENCE [LARGE SCALE GENOMIC DNA]</scope>
</reference>
<comment type="caution">
    <text evidence="4">The sequence shown here is derived from an EMBL/GenBank/DDBJ whole genome shotgun (WGS) entry which is preliminary data.</text>
</comment>
<dbReference type="Pfam" id="PF01841">
    <property type="entry name" value="Transglut_core"/>
    <property type="match status" value="1"/>
</dbReference>
<dbReference type="SMART" id="SM00460">
    <property type="entry name" value="TGc"/>
    <property type="match status" value="1"/>
</dbReference>
<feature type="chain" id="PRO_5002531472" description="Transglutaminase-like domain-containing protein" evidence="2">
    <location>
        <begin position="27"/>
        <end position="604"/>
    </location>
</feature>
<sequence length="604" mass="69759">MVNKIRNLILIFFLHLFFLTAFPVYAADFKTDYQIEYHLTESKENLNSRVSFFIKITNLKSDIYVDKFAISFPKSFFISDLSASDDSGSIDPKITNDDKKTKIEMEFNEPHIGRDTINVIRLSFDQANLFKINGNVWEVMLPIIENKDNSSYRVVVNLPETTDKKISISKPKPDSISGNQIVWNNPTTKTIYAVFGDSQYYKTNLTYNLKNTGLTPGFIEIALPPDTTYQKIYLNNISEKPVKVKRDEDGNYMATYLLKPLENKTVMANLVIEIFPNPRDEMLEHNRNMFNLQKKYLLNQQKYWEIKNPQKTDNYKTIQEIYAYVVSSLSYSYERVNSESVRLGADKILTVPDLAVCMEFTDLFVAMSRDKGIYAREIEGYGVSSDPQLRPLSLSSDVLHAWPEYYDTEKQIWRSVDPTWENTSGIDYFNSFDLNHIVFAIHGKKSDYPYPAGMYKIENSKDITVEPVTKRPDEKIEISIEDIQIATSLTDNKTHLAKFSVKNLSNVYVREVPVEVKLPGVNLSPSSVKIESLAPYESKEVNLELKIDKNKKINKTDFQIIVFGKKLFEQQIKIVSPINENILKIGGFLIFIIFVYSLFKNRRK</sequence>
<keyword evidence="1" id="KW-0472">Membrane</keyword>
<protein>
    <recommendedName>
        <fullName evidence="3">Transglutaminase-like domain-containing protein</fullName>
    </recommendedName>
</protein>
<dbReference type="InterPro" id="IPR038765">
    <property type="entry name" value="Papain-like_cys_pep_sf"/>
</dbReference>
<feature type="signal peptide" evidence="2">
    <location>
        <begin position="1"/>
        <end position="26"/>
    </location>
</feature>
<organism evidence="4 5">
    <name type="scientific">Candidatus Roizmanbacteria bacterium GW2011_GWA2_35_19</name>
    <dbReference type="NCBI Taxonomy" id="1618478"/>
    <lineage>
        <taxon>Bacteria</taxon>
        <taxon>Candidatus Roizmaniibacteriota</taxon>
    </lineage>
</organism>
<evidence type="ECO:0000256" key="2">
    <source>
        <dbReference type="SAM" id="SignalP"/>
    </source>
</evidence>
<feature type="domain" description="Transglutaminase-like" evidence="3">
    <location>
        <begin position="350"/>
        <end position="420"/>
    </location>
</feature>
<feature type="transmembrane region" description="Helical" evidence="1">
    <location>
        <begin position="582"/>
        <end position="599"/>
    </location>
</feature>
<keyword evidence="1" id="KW-1133">Transmembrane helix</keyword>
<dbReference type="Gene3D" id="3.10.620.30">
    <property type="match status" value="1"/>
</dbReference>
<gene>
    <name evidence="4" type="ORF">UR68_C0003G0003</name>
</gene>
<dbReference type="STRING" id="1618478.UR68_C0003G0003"/>
<keyword evidence="2" id="KW-0732">Signal</keyword>
<dbReference type="SUPFAM" id="SSF54001">
    <property type="entry name" value="Cysteine proteinases"/>
    <property type="match status" value="1"/>
</dbReference>
<evidence type="ECO:0000259" key="3">
    <source>
        <dbReference type="SMART" id="SM00460"/>
    </source>
</evidence>
<dbReference type="PANTHER" id="PTHR33490">
    <property type="entry name" value="BLR5614 PROTEIN-RELATED"/>
    <property type="match status" value="1"/>
</dbReference>
<dbReference type="EMBL" id="LBQC01000003">
    <property type="protein sequence ID" value="KKP73708.1"/>
    <property type="molecule type" value="Genomic_DNA"/>
</dbReference>
<proteinExistence type="predicted"/>
<dbReference type="AlphaFoldDB" id="A0A0G0BWT9"/>